<feature type="transmembrane region" description="Helical" evidence="2">
    <location>
        <begin position="245"/>
        <end position="264"/>
    </location>
</feature>
<feature type="transmembrane region" description="Helical" evidence="2">
    <location>
        <begin position="213"/>
        <end position="233"/>
    </location>
</feature>
<dbReference type="Pfam" id="PF10067">
    <property type="entry name" value="DUF2306"/>
    <property type="match status" value="1"/>
</dbReference>
<evidence type="ECO:0000256" key="1">
    <source>
        <dbReference type="SAM" id="Coils"/>
    </source>
</evidence>
<reference evidence="3 4" key="1">
    <citation type="journal article" date="2021" name="Sci. Rep.">
        <title>The genome of the diatom Chaetoceros tenuissimus carries an ancient integrated fragment of an extant virus.</title>
        <authorList>
            <person name="Hongo Y."/>
            <person name="Kimura K."/>
            <person name="Takaki Y."/>
            <person name="Yoshida Y."/>
            <person name="Baba S."/>
            <person name="Kobayashi G."/>
            <person name="Nagasaki K."/>
            <person name="Hano T."/>
            <person name="Tomaru Y."/>
        </authorList>
    </citation>
    <scope>NUCLEOTIDE SEQUENCE [LARGE SCALE GENOMIC DNA]</scope>
    <source>
        <strain evidence="3 4">NIES-3715</strain>
    </source>
</reference>
<sequence>MYTPIPDVECVVGSNNILGADERHQYAAKKLHTTKEVQNKEQDLQDQQQEEVQQTLQQRLIIVVWTASFLFAISTLVHYIYPALVRNKWDGWDATDPGLYRRDCSNIPNYIMLLHMIGGTYMMFVGPIQLIPSIRRNHLELHKWMGTMYIIGAFMASIFATTFCLVYSNGRRNVHENVGNCILGGSTFVCAFQSFRYIKLKDIESHKIWSYRLYATVLGALLYRLYVTIYWGFVLYTPLPFSPMINNFIFYIMVIPNILVVELIRRKRFIPNQNEFVLKGSMIFVGTSASLIFLFNWLPAMLGFHSTDEATVLGEYHSDANDSSLFCSREAIAKVIGILFIFFWLLGRMLSSLFKMRQGQSPDAAEDNMNGSAIHGTTPMCYYSKPYKAFFK</sequence>
<dbReference type="AlphaFoldDB" id="A0AAD3H3Z2"/>
<keyword evidence="4" id="KW-1185">Reference proteome</keyword>
<gene>
    <name evidence="3" type="ORF">CTEN210_05530</name>
</gene>
<feature type="transmembrane region" description="Helical" evidence="2">
    <location>
        <begin position="331"/>
        <end position="350"/>
    </location>
</feature>
<feature type="transmembrane region" description="Helical" evidence="2">
    <location>
        <begin position="60"/>
        <end position="81"/>
    </location>
</feature>
<evidence type="ECO:0000313" key="3">
    <source>
        <dbReference type="EMBL" id="GFH49054.1"/>
    </source>
</evidence>
<feature type="transmembrane region" description="Helical" evidence="2">
    <location>
        <begin position="107"/>
        <end position="126"/>
    </location>
</feature>
<protein>
    <recommendedName>
        <fullName evidence="5">DUF2306 domain-containing protein</fullName>
    </recommendedName>
</protein>
<comment type="caution">
    <text evidence="3">The sequence shown here is derived from an EMBL/GenBank/DDBJ whole genome shotgun (WGS) entry which is preliminary data.</text>
</comment>
<feature type="transmembrane region" description="Helical" evidence="2">
    <location>
        <begin position="276"/>
        <end position="298"/>
    </location>
</feature>
<keyword evidence="2" id="KW-0472">Membrane</keyword>
<keyword evidence="2" id="KW-0812">Transmembrane</keyword>
<dbReference type="EMBL" id="BLLK01000032">
    <property type="protein sequence ID" value="GFH49054.1"/>
    <property type="molecule type" value="Genomic_DNA"/>
</dbReference>
<evidence type="ECO:0000256" key="2">
    <source>
        <dbReference type="SAM" id="Phobius"/>
    </source>
</evidence>
<name>A0AAD3H3Z2_9STRA</name>
<organism evidence="3 4">
    <name type="scientific">Chaetoceros tenuissimus</name>
    <dbReference type="NCBI Taxonomy" id="426638"/>
    <lineage>
        <taxon>Eukaryota</taxon>
        <taxon>Sar</taxon>
        <taxon>Stramenopiles</taxon>
        <taxon>Ochrophyta</taxon>
        <taxon>Bacillariophyta</taxon>
        <taxon>Coscinodiscophyceae</taxon>
        <taxon>Chaetocerotophycidae</taxon>
        <taxon>Chaetocerotales</taxon>
        <taxon>Chaetocerotaceae</taxon>
        <taxon>Chaetoceros</taxon>
    </lineage>
</organism>
<evidence type="ECO:0000313" key="4">
    <source>
        <dbReference type="Proteomes" id="UP001054902"/>
    </source>
</evidence>
<accession>A0AAD3H3Z2</accession>
<evidence type="ECO:0008006" key="5">
    <source>
        <dbReference type="Google" id="ProtNLM"/>
    </source>
</evidence>
<feature type="coiled-coil region" evidence="1">
    <location>
        <begin position="30"/>
        <end position="57"/>
    </location>
</feature>
<dbReference type="Proteomes" id="UP001054902">
    <property type="component" value="Unassembled WGS sequence"/>
</dbReference>
<feature type="transmembrane region" description="Helical" evidence="2">
    <location>
        <begin position="147"/>
        <end position="168"/>
    </location>
</feature>
<keyword evidence="2" id="KW-1133">Transmembrane helix</keyword>
<keyword evidence="1" id="KW-0175">Coiled coil</keyword>
<dbReference type="InterPro" id="IPR018750">
    <property type="entry name" value="DUF2306_membrane"/>
</dbReference>
<proteinExistence type="predicted"/>